<dbReference type="Gene3D" id="3.40.50.1820">
    <property type="entry name" value="alpha/beta hydrolase"/>
    <property type="match status" value="1"/>
</dbReference>
<dbReference type="AlphaFoldDB" id="A0AA41QK95"/>
<dbReference type="InterPro" id="IPR050266">
    <property type="entry name" value="AB_hydrolase_sf"/>
</dbReference>
<dbReference type="PRINTS" id="PR00412">
    <property type="entry name" value="EPOXHYDRLASE"/>
</dbReference>
<keyword evidence="2" id="KW-0378">Hydrolase</keyword>
<protein>
    <submittedName>
        <fullName evidence="2">Alpha/beta hydrolase</fullName>
    </submittedName>
</protein>
<reference evidence="2" key="1">
    <citation type="submission" date="2022-03" db="EMBL/GenBank/DDBJ databases">
        <title>The complete genome sequence of a Methyloterrigena soli.</title>
        <authorList>
            <person name="Zi Z."/>
        </authorList>
    </citation>
    <scope>NUCLEOTIDE SEQUENCE</scope>
    <source>
        <strain evidence="2">M48</strain>
    </source>
</reference>
<keyword evidence="3" id="KW-1185">Reference proteome</keyword>
<dbReference type="RefSeq" id="WP_281734854.1">
    <property type="nucleotide sequence ID" value="NZ_JAKETQ010000001.1"/>
</dbReference>
<dbReference type="GO" id="GO:0016787">
    <property type="term" value="F:hydrolase activity"/>
    <property type="evidence" value="ECO:0007669"/>
    <property type="project" value="UniProtKB-KW"/>
</dbReference>
<organism evidence="2 3">
    <name type="scientific">Paradevosia shaoguanensis</name>
    <dbReference type="NCBI Taxonomy" id="1335043"/>
    <lineage>
        <taxon>Bacteria</taxon>
        <taxon>Pseudomonadati</taxon>
        <taxon>Pseudomonadota</taxon>
        <taxon>Alphaproteobacteria</taxon>
        <taxon>Hyphomicrobiales</taxon>
        <taxon>Devosiaceae</taxon>
        <taxon>Paradevosia</taxon>
    </lineage>
</organism>
<dbReference type="PANTHER" id="PTHR43798">
    <property type="entry name" value="MONOACYLGLYCEROL LIPASE"/>
    <property type="match status" value="1"/>
</dbReference>
<comment type="caution">
    <text evidence="2">The sequence shown here is derived from an EMBL/GenBank/DDBJ whole genome shotgun (WGS) entry which is preliminary data.</text>
</comment>
<dbReference type="InterPro" id="IPR000073">
    <property type="entry name" value="AB_hydrolase_1"/>
</dbReference>
<dbReference type="Pfam" id="PF00561">
    <property type="entry name" value="Abhydrolase_1"/>
    <property type="match status" value="1"/>
</dbReference>
<dbReference type="Proteomes" id="UP001156140">
    <property type="component" value="Unassembled WGS sequence"/>
</dbReference>
<sequence>MPQFTSGGAVVHYEIAGSGPPVLMLAGTASDGASWAPLTERLQDRFTLILPDNRGSGRTQSEGEIGVADMIADHAALIDHLGYEQVAVVGHSLGGYLGLALAAQHPQKVSRLITMANGDRFGAKEVALFRDMATLYGQIAPQLWFALLYQWLFADGFFASPANVAAAAEASTNYPYRQSPEDFARQVRALETAGPLDVSRVRCPTLAIAAGLDLLVPPSRVLAAHVGIGQLTTVVVEGAGHSVHWEQPERVAGVVREFLEG</sequence>
<name>A0AA41QK95_9HYPH</name>
<dbReference type="InterPro" id="IPR029058">
    <property type="entry name" value="AB_hydrolase_fold"/>
</dbReference>
<evidence type="ECO:0000259" key="1">
    <source>
        <dbReference type="Pfam" id="PF00561"/>
    </source>
</evidence>
<dbReference type="PRINTS" id="PR00111">
    <property type="entry name" value="ABHYDROLASE"/>
</dbReference>
<dbReference type="InterPro" id="IPR000639">
    <property type="entry name" value="Epox_hydrolase-like"/>
</dbReference>
<dbReference type="EMBL" id="JALAZD010000001">
    <property type="protein sequence ID" value="MCI0125703.1"/>
    <property type="molecule type" value="Genomic_DNA"/>
</dbReference>
<evidence type="ECO:0000313" key="2">
    <source>
        <dbReference type="EMBL" id="MCI0125703.1"/>
    </source>
</evidence>
<evidence type="ECO:0000313" key="3">
    <source>
        <dbReference type="Proteomes" id="UP001156140"/>
    </source>
</evidence>
<feature type="domain" description="AB hydrolase-1" evidence="1">
    <location>
        <begin position="20"/>
        <end position="248"/>
    </location>
</feature>
<dbReference type="SUPFAM" id="SSF53474">
    <property type="entry name" value="alpha/beta-Hydrolases"/>
    <property type="match status" value="1"/>
</dbReference>
<accession>A0AA41QK95</accession>
<proteinExistence type="predicted"/>
<gene>
    <name evidence="2" type="ORF">ML536_02570</name>
</gene>